<name>A0A9N9LDA7_9HELO</name>
<evidence type="ECO:0000313" key="3">
    <source>
        <dbReference type="Proteomes" id="UP000701801"/>
    </source>
</evidence>
<feature type="region of interest" description="Disordered" evidence="1">
    <location>
        <begin position="1"/>
        <end position="30"/>
    </location>
</feature>
<feature type="region of interest" description="Disordered" evidence="1">
    <location>
        <begin position="134"/>
        <end position="157"/>
    </location>
</feature>
<dbReference type="OrthoDB" id="10290427at2759"/>
<accession>A0A9N9LDA7</accession>
<sequence length="157" mass="17583">MWFLSSKKKDETPQEQPKAESATPHEPEPPKAYVIGCKQGEPKIRAVALLTSTSFELKYALDHTVDKEQEDQGWNNWLLDALDGMFAPTMGGIKVSDIDLDTDLFSSSTETILVPDMSDETKSKLILEYLQRKAQEESGRSSTSRGSASDDDFEFCR</sequence>
<keyword evidence="3" id="KW-1185">Reference proteome</keyword>
<dbReference type="AlphaFoldDB" id="A0A9N9LDA7"/>
<evidence type="ECO:0000313" key="2">
    <source>
        <dbReference type="EMBL" id="CAG8973114.1"/>
    </source>
</evidence>
<dbReference type="Proteomes" id="UP000701801">
    <property type="component" value="Unassembled WGS sequence"/>
</dbReference>
<evidence type="ECO:0000256" key="1">
    <source>
        <dbReference type="SAM" id="MobiDB-lite"/>
    </source>
</evidence>
<reference evidence="2" key="1">
    <citation type="submission" date="2021-07" db="EMBL/GenBank/DDBJ databases">
        <authorList>
            <person name="Durling M."/>
        </authorList>
    </citation>
    <scope>NUCLEOTIDE SEQUENCE</scope>
</reference>
<organism evidence="2 3">
    <name type="scientific">Hymenoscyphus albidus</name>
    <dbReference type="NCBI Taxonomy" id="595503"/>
    <lineage>
        <taxon>Eukaryota</taxon>
        <taxon>Fungi</taxon>
        <taxon>Dikarya</taxon>
        <taxon>Ascomycota</taxon>
        <taxon>Pezizomycotina</taxon>
        <taxon>Leotiomycetes</taxon>
        <taxon>Helotiales</taxon>
        <taxon>Helotiaceae</taxon>
        <taxon>Hymenoscyphus</taxon>
    </lineage>
</organism>
<protein>
    <submittedName>
        <fullName evidence="2">Uncharacterized protein</fullName>
    </submittedName>
</protein>
<gene>
    <name evidence="2" type="ORF">HYALB_00007591</name>
</gene>
<proteinExistence type="predicted"/>
<comment type="caution">
    <text evidence="2">The sequence shown here is derived from an EMBL/GenBank/DDBJ whole genome shotgun (WGS) entry which is preliminary data.</text>
</comment>
<dbReference type="EMBL" id="CAJVRM010000063">
    <property type="protein sequence ID" value="CAG8973114.1"/>
    <property type="molecule type" value="Genomic_DNA"/>
</dbReference>